<feature type="domain" description="Polysaccharide pyruvyl transferase" evidence="1">
    <location>
        <begin position="129"/>
        <end position="343"/>
    </location>
</feature>
<accession>A0A2T4UT07</accession>
<dbReference type="Proteomes" id="UP000241085">
    <property type="component" value="Unassembled WGS sequence"/>
</dbReference>
<dbReference type="PANTHER" id="PTHR36836:SF1">
    <property type="entry name" value="COLANIC ACID BIOSYNTHESIS PROTEIN WCAK"/>
    <property type="match status" value="1"/>
</dbReference>
<gene>
    <name evidence="2" type="ORF">C1I63_07250</name>
</gene>
<evidence type="ECO:0000313" key="3">
    <source>
        <dbReference type="Proteomes" id="UP000241085"/>
    </source>
</evidence>
<dbReference type="Pfam" id="PF04230">
    <property type="entry name" value="PS_pyruv_trans"/>
    <property type="match status" value="1"/>
</dbReference>
<evidence type="ECO:0000313" key="2">
    <source>
        <dbReference type="EMBL" id="PTL72663.1"/>
    </source>
</evidence>
<protein>
    <recommendedName>
        <fullName evidence="1">Polysaccharide pyruvyl transferase domain-containing protein</fullName>
    </recommendedName>
</protein>
<evidence type="ECO:0000259" key="1">
    <source>
        <dbReference type="Pfam" id="PF04230"/>
    </source>
</evidence>
<dbReference type="EMBL" id="PZPL01000001">
    <property type="protein sequence ID" value="PTL72663.1"/>
    <property type="molecule type" value="Genomic_DNA"/>
</dbReference>
<keyword evidence="3" id="KW-1185">Reference proteome</keyword>
<dbReference type="RefSeq" id="WP_107574337.1">
    <property type="nucleotide sequence ID" value="NZ_PZPL01000001.1"/>
</dbReference>
<name>A0A2T4UT07_9MICO</name>
<dbReference type="InterPro" id="IPR007345">
    <property type="entry name" value="Polysacch_pyruvyl_Trfase"/>
</dbReference>
<organism evidence="2 3">
    <name type="scientific">Rathayibacter caricis DSM 15933</name>
    <dbReference type="NCBI Taxonomy" id="1328867"/>
    <lineage>
        <taxon>Bacteria</taxon>
        <taxon>Bacillati</taxon>
        <taxon>Actinomycetota</taxon>
        <taxon>Actinomycetes</taxon>
        <taxon>Micrococcales</taxon>
        <taxon>Microbacteriaceae</taxon>
        <taxon>Rathayibacter</taxon>
    </lineage>
</organism>
<dbReference type="PANTHER" id="PTHR36836">
    <property type="entry name" value="COLANIC ACID BIOSYNTHESIS PROTEIN WCAK"/>
    <property type="match status" value="1"/>
</dbReference>
<dbReference type="AlphaFoldDB" id="A0A2T4UT07"/>
<reference evidence="2 3" key="1">
    <citation type="submission" date="2018-03" db="EMBL/GenBank/DDBJ databases">
        <title>Bacteriophage NCPPB3778 and a type I-E CRISPR drive the evolution of the US Biological Select Agent, Rathayibacter toxicus.</title>
        <authorList>
            <person name="Davis E.W.II."/>
            <person name="Tabima J.F."/>
            <person name="Weisberg A.J."/>
            <person name="Dantas Lopes L."/>
            <person name="Wiseman M.S."/>
            <person name="Wiseman M.S."/>
            <person name="Pupko T."/>
            <person name="Belcher M.S."/>
            <person name="Sechler A.J."/>
            <person name="Tancos M.A."/>
            <person name="Schroeder B.K."/>
            <person name="Murray T.D."/>
            <person name="Luster D.G."/>
            <person name="Schneider W.L."/>
            <person name="Rogers E."/>
            <person name="Andreote F.D."/>
            <person name="Grunwald N.J."/>
            <person name="Putnam M.L."/>
            <person name="Chang J.H."/>
        </authorList>
    </citation>
    <scope>NUCLEOTIDE SEQUENCE [LARGE SCALE GENOMIC DNA]</scope>
    <source>
        <strain evidence="2 3">DSM 15933</strain>
    </source>
</reference>
<proteinExistence type="predicted"/>
<sequence length="415" mass="43711">MKLKLGVVKSWKKDFVTTTLLPAKRDAKVFRAAVSSLPAAPSAHLLLAAPGSGNIGDQAMLEAFLENTSGPVVIIERFAGDVVVPADQADRVEVVVLSHLVYGVGEDHAADLRRFAELVRRASTFSVIGADMMDGKYSLRGSVRRSLLAQLAAEAGVPTRILGFSWNGSARLAAKRSLAAASRAGAVPMLRDPVSAERARGDRAKGVVEVTDIVFSARTRDRSARDALDLPVGVPYALVNASALVAKSVDQVPEYERIVARLRAAGVHVVLLPHVSRPIGDDKVAVRAVAERVGTEGVTVVDRVLFPAEIRGLAEDALLVVTGRMHLAIMSLSLGVPAITLATQGKVEGIMRLIGLPELCVEPVPGFADAVLPVLDRILTGPDGGGLRATIAAALPEVTRLSALNTQGLDSEVVK</sequence>
<comment type="caution">
    <text evidence="2">The sequence shown here is derived from an EMBL/GenBank/DDBJ whole genome shotgun (WGS) entry which is preliminary data.</text>
</comment>